<dbReference type="InterPro" id="IPR057974">
    <property type="entry name" value="NUA/TPR/MLP1-2-like_dom"/>
</dbReference>
<feature type="domain" description="NUA/TPR/MLP1-2-like" evidence="5">
    <location>
        <begin position="50"/>
        <end position="153"/>
    </location>
</feature>
<dbReference type="EMBL" id="VDEP01000161">
    <property type="protein sequence ID" value="KAA1127588.1"/>
    <property type="molecule type" value="Genomic_DNA"/>
</dbReference>
<evidence type="ECO:0000256" key="3">
    <source>
        <dbReference type="ARBA" id="ARBA00023242"/>
    </source>
</evidence>
<proteinExistence type="predicted"/>
<dbReference type="GO" id="GO:0006406">
    <property type="term" value="P:mRNA export from nucleus"/>
    <property type="evidence" value="ECO:0007669"/>
    <property type="project" value="TreeGrafter"/>
</dbReference>
<dbReference type="GO" id="GO:0017056">
    <property type="term" value="F:structural constituent of nuclear pore"/>
    <property type="evidence" value="ECO:0007669"/>
    <property type="project" value="TreeGrafter"/>
</dbReference>
<sequence length="184" mass="21517">MSQILGEIQDRAPLLHQQRVEHDRIENECINLTSQLTQVIEEKEEAQRMYQSCNLDLKALQRDYDLANSQVNDLSLQVRLLTVEVTRRETGNPFAITGDEEDLEKDLSTWRNAQVEEEEDVLLANDLITYRNITDMQQKNLKLLLFARTLTTNSTSWKKTGPIRMKMKMKRMKTPNRPSMKHTN</sequence>
<dbReference type="AlphaFoldDB" id="A0A5B0RQQ9"/>
<dbReference type="GO" id="GO:0005643">
    <property type="term" value="C:nuclear pore"/>
    <property type="evidence" value="ECO:0007669"/>
    <property type="project" value="TreeGrafter"/>
</dbReference>
<evidence type="ECO:0000256" key="1">
    <source>
        <dbReference type="ARBA" id="ARBA00004123"/>
    </source>
</evidence>
<evidence type="ECO:0000313" key="6">
    <source>
        <dbReference type="EMBL" id="KAA1127588.1"/>
    </source>
</evidence>
<accession>A0A5B0RQQ9</accession>
<protein>
    <recommendedName>
        <fullName evidence="5">NUA/TPR/MLP1-2-like domain-containing protein</fullName>
    </recommendedName>
</protein>
<comment type="subcellular location">
    <subcellularLocation>
        <location evidence="1">Nucleus</location>
    </subcellularLocation>
</comment>
<evidence type="ECO:0000256" key="2">
    <source>
        <dbReference type="ARBA" id="ARBA00023054"/>
    </source>
</evidence>
<feature type="coiled-coil region" evidence="4">
    <location>
        <begin position="15"/>
        <end position="77"/>
    </location>
</feature>
<dbReference type="Proteomes" id="UP000325313">
    <property type="component" value="Unassembled WGS sequence"/>
</dbReference>
<evidence type="ECO:0000256" key="4">
    <source>
        <dbReference type="SAM" id="Coils"/>
    </source>
</evidence>
<keyword evidence="2 4" id="KW-0175">Coiled coil</keyword>
<keyword evidence="3" id="KW-0539">Nucleus</keyword>
<dbReference type="PANTHER" id="PTHR18898:SF2">
    <property type="entry name" value="NUCLEOPROTEIN TPR"/>
    <property type="match status" value="1"/>
</dbReference>
<gene>
    <name evidence="6" type="ORF">PGTUg99_003480</name>
</gene>
<organism evidence="6 7">
    <name type="scientific">Puccinia graminis f. sp. tritici</name>
    <dbReference type="NCBI Taxonomy" id="56615"/>
    <lineage>
        <taxon>Eukaryota</taxon>
        <taxon>Fungi</taxon>
        <taxon>Dikarya</taxon>
        <taxon>Basidiomycota</taxon>
        <taxon>Pucciniomycotina</taxon>
        <taxon>Pucciniomycetes</taxon>
        <taxon>Pucciniales</taxon>
        <taxon>Pucciniaceae</taxon>
        <taxon>Puccinia</taxon>
    </lineage>
</organism>
<dbReference type="Pfam" id="PF25785">
    <property type="entry name" value="TPR"/>
    <property type="match status" value="1"/>
</dbReference>
<name>A0A5B0RQQ9_PUCGR</name>
<reference evidence="6 7" key="1">
    <citation type="submission" date="2019-05" db="EMBL/GenBank/DDBJ databases">
        <title>Emergence of the Ug99 lineage of the wheat stem rust pathogen through somatic hybridization.</title>
        <authorList>
            <person name="Li F."/>
            <person name="Upadhyaya N.M."/>
            <person name="Sperschneider J."/>
            <person name="Matny O."/>
            <person name="Nguyen-Phuc H."/>
            <person name="Mago R."/>
            <person name="Raley C."/>
            <person name="Miller M.E."/>
            <person name="Silverstein K.A.T."/>
            <person name="Henningsen E."/>
            <person name="Hirsch C.D."/>
            <person name="Visser B."/>
            <person name="Pretorius Z.A."/>
            <person name="Steffenson B.J."/>
            <person name="Schwessinger B."/>
            <person name="Dodds P.N."/>
            <person name="Figueroa M."/>
        </authorList>
    </citation>
    <scope>NUCLEOTIDE SEQUENCE [LARGE SCALE GENOMIC DNA]</scope>
    <source>
        <strain evidence="6 7">Ug99</strain>
    </source>
</reference>
<comment type="caution">
    <text evidence="6">The sequence shown here is derived from an EMBL/GenBank/DDBJ whole genome shotgun (WGS) entry which is preliminary data.</text>
</comment>
<dbReference type="PANTHER" id="PTHR18898">
    <property type="entry name" value="NUCLEOPROTEIN TPR-RELATED"/>
    <property type="match status" value="1"/>
</dbReference>
<evidence type="ECO:0000313" key="7">
    <source>
        <dbReference type="Proteomes" id="UP000325313"/>
    </source>
</evidence>
<evidence type="ECO:0000259" key="5">
    <source>
        <dbReference type="Pfam" id="PF25785"/>
    </source>
</evidence>